<accession>A0A6J5LYC9</accession>
<evidence type="ECO:0000256" key="1">
    <source>
        <dbReference type="SAM" id="MobiDB-lite"/>
    </source>
</evidence>
<dbReference type="EMBL" id="LR796341">
    <property type="protein sequence ID" value="CAB4137916.1"/>
    <property type="molecule type" value="Genomic_DNA"/>
</dbReference>
<organism evidence="2">
    <name type="scientific">uncultured Caudovirales phage</name>
    <dbReference type="NCBI Taxonomy" id="2100421"/>
    <lineage>
        <taxon>Viruses</taxon>
        <taxon>Duplodnaviria</taxon>
        <taxon>Heunggongvirae</taxon>
        <taxon>Uroviricota</taxon>
        <taxon>Caudoviricetes</taxon>
        <taxon>Peduoviridae</taxon>
        <taxon>Maltschvirus</taxon>
        <taxon>Maltschvirus maltsch</taxon>
    </lineage>
</organism>
<reference evidence="2" key="1">
    <citation type="submission" date="2020-04" db="EMBL/GenBank/DDBJ databases">
        <authorList>
            <person name="Chiriac C."/>
            <person name="Salcher M."/>
            <person name="Ghai R."/>
            <person name="Kavagutti S V."/>
        </authorList>
    </citation>
    <scope>NUCLEOTIDE SEQUENCE</scope>
</reference>
<feature type="compositionally biased region" description="Basic and acidic residues" evidence="1">
    <location>
        <begin position="116"/>
        <end position="128"/>
    </location>
</feature>
<gene>
    <name evidence="2" type="ORF">UFOVP328_132</name>
</gene>
<feature type="compositionally biased region" description="Basic and acidic residues" evidence="1">
    <location>
        <begin position="13"/>
        <end position="35"/>
    </location>
</feature>
<evidence type="ECO:0000313" key="2">
    <source>
        <dbReference type="EMBL" id="CAB4137916.1"/>
    </source>
</evidence>
<protein>
    <submittedName>
        <fullName evidence="2">Uncharacterized protein</fullName>
    </submittedName>
</protein>
<proteinExistence type="predicted"/>
<feature type="region of interest" description="Disordered" evidence="1">
    <location>
        <begin position="102"/>
        <end position="128"/>
    </location>
</feature>
<sequence>MGILDIFRKKKPEPKTEAPKSTKKKSDKELATERGEPWVGILSMDIDPENPHQGAFELDWNDKFVANLVRAGYQGKPTDTDAEIVDRWFQNICRHVVLETFEQEQANDPVPGRFTKSRDLGDGRREVS</sequence>
<feature type="region of interest" description="Disordered" evidence="1">
    <location>
        <begin position="1"/>
        <end position="35"/>
    </location>
</feature>
<name>A0A6J5LYC9_9CAUD</name>